<proteinExistence type="predicted"/>
<comment type="caution">
    <text evidence="1">The sequence shown here is derived from an EMBL/GenBank/DDBJ whole genome shotgun (WGS) entry which is preliminary data.</text>
</comment>
<gene>
    <name evidence="1" type="ORF">CDAR_41271</name>
</gene>
<sequence length="128" mass="13906">MLQAFLMLKTAPNNLQFANSNCGLIPSNSFGMRSTRLFPLGQTTITQMVRSSLQEQAMADSDLQTVITLWTCISRARRVGRGVARTYTIVRNPPIPAVSRILALTPECPAMCVFCGGPLSIVVVGKYG</sequence>
<evidence type="ECO:0000313" key="2">
    <source>
        <dbReference type="Proteomes" id="UP001054837"/>
    </source>
</evidence>
<organism evidence="1 2">
    <name type="scientific">Caerostris darwini</name>
    <dbReference type="NCBI Taxonomy" id="1538125"/>
    <lineage>
        <taxon>Eukaryota</taxon>
        <taxon>Metazoa</taxon>
        <taxon>Ecdysozoa</taxon>
        <taxon>Arthropoda</taxon>
        <taxon>Chelicerata</taxon>
        <taxon>Arachnida</taxon>
        <taxon>Araneae</taxon>
        <taxon>Araneomorphae</taxon>
        <taxon>Entelegynae</taxon>
        <taxon>Araneoidea</taxon>
        <taxon>Araneidae</taxon>
        <taxon>Caerostris</taxon>
    </lineage>
</organism>
<dbReference type="AlphaFoldDB" id="A0AAV4SQJ8"/>
<dbReference type="Proteomes" id="UP001054837">
    <property type="component" value="Unassembled WGS sequence"/>
</dbReference>
<accession>A0AAV4SQJ8</accession>
<dbReference type="EMBL" id="BPLQ01007998">
    <property type="protein sequence ID" value="GIY33888.1"/>
    <property type="molecule type" value="Genomic_DNA"/>
</dbReference>
<protein>
    <submittedName>
        <fullName evidence="1">Uncharacterized protein</fullName>
    </submittedName>
</protein>
<evidence type="ECO:0000313" key="1">
    <source>
        <dbReference type="EMBL" id="GIY33888.1"/>
    </source>
</evidence>
<keyword evidence="2" id="KW-1185">Reference proteome</keyword>
<name>A0AAV4SQJ8_9ARAC</name>
<reference evidence="1 2" key="1">
    <citation type="submission" date="2021-06" db="EMBL/GenBank/DDBJ databases">
        <title>Caerostris darwini draft genome.</title>
        <authorList>
            <person name="Kono N."/>
            <person name="Arakawa K."/>
        </authorList>
    </citation>
    <scope>NUCLEOTIDE SEQUENCE [LARGE SCALE GENOMIC DNA]</scope>
</reference>